<dbReference type="Pfam" id="PF07730">
    <property type="entry name" value="HisKA_3"/>
    <property type="match status" value="1"/>
</dbReference>
<dbReference type="Proteomes" id="UP001595699">
    <property type="component" value="Unassembled WGS sequence"/>
</dbReference>
<keyword evidence="2 7" id="KW-0418">Kinase</keyword>
<dbReference type="PANTHER" id="PTHR24421">
    <property type="entry name" value="NITRATE/NITRITE SENSOR PROTEIN NARX-RELATED"/>
    <property type="match status" value="1"/>
</dbReference>
<reference evidence="8" key="1">
    <citation type="journal article" date="2019" name="Int. J. Syst. Evol. Microbiol.">
        <title>The Global Catalogue of Microorganisms (GCM) 10K type strain sequencing project: providing services to taxonomists for standard genome sequencing and annotation.</title>
        <authorList>
            <consortium name="The Broad Institute Genomics Platform"/>
            <consortium name="The Broad Institute Genome Sequencing Center for Infectious Disease"/>
            <person name="Wu L."/>
            <person name="Ma J."/>
        </authorList>
    </citation>
    <scope>NUCLEOTIDE SEQUENCE [LARGE SCALE GENOMIC DNA]</scope>
    <source>
        <strain evidence="8">CGMCC 4.7241</strain>
    </source>
</reference>
<organism evidence="7 8">
    <name type="scientific">Tenggerimyces flavus</name>
    <dbReference type="NCBI Taxonomy" id="1708749"/>
    <lineage>
        <taxon>Bacteria</taxon>
        <taxon>Bacillati</taxon>
        <taxon>Actinomycetota</taxon>
        <taxon>Actinomycetes</taxon>
        <taxon>Propionibacteriales</taxon>
        <taxon>Nocardioidaceae</taxon>
        <taxon>Tenggerimyces</taxon>
    </lineage>
</organism>
<name>A0ABV7YBP7_9ACTN</name>
<dbReference type="InterPro" id="IPR050482">
    <property type="entry name" value="Sensor_HK_TwoCompSys"/>
</dbReference>
<feature type="transmembrane region" description="Helical" evidence="4">
    <location>
        <begin position="139"/>
        <end position="160"/>
    </location>
</feature>
<proteinExistence type="predicted"/>
<evidence type="ECO:0000313" key="8">
    <source>
        <dbReference type="Proteomes" id="UP001595699"/>
    </source>
</evidence>
<dbReference type="InterPro" id="IPR011712">
    <property type="entry name" value="Sig_transdc_His_kin_sub3_dim/P"/>
</dbReference>
<dbReference type="InterPro" id="IPR003594">
    <property type="entry name" value="HATPase_dom"/>
</dbReference>
<evidence type="ECO:0000256" key="4">
    <source>
        <dbReference type="SAM" id="Phobius"/>
    </source>
</evidence>
<keyword evidence="3" id="KW-0902">Two-component regulatory system</keyword>
<accession>A0ABV7YBP7</accession>
<protein>
    <submittedName>
        <fullName evidence="7">Sensor histidine kinase</fullName>
    </submittedName>
</protein>
<comment type="caution">
    <text evidence="7">The sequence shown here is derived from an EMBL/GenBank/DDBJ whole genome shotgun (WGS) entry which is preliminary data.</text>
</comment>
<dbReference type="Gene3D" id="1.20.5.1930">
    <property type="match status" value="1"/>
</dbReference>
<keyword evidence="8" id="KW-1185">Reference proteome</keyword>
<evidence type="ECO:0000313" key="7">
    <source>
        <dbReference type="EMBL" id="MFC3761410.1"/>
    </source>
</evidence>
<keyword evidence="4" id="KW-1133">Transmembrane helix</keyword>
<sequence>MRRMEPGVWSGVFISLACVAIGIPIAVMQLQGIPITRTPLLWWACFVAYVAALMATSWLSETLPRRVVPAVFATQVVLGPVLVLLAPGAGWTPILLVFTAVTSSYFVGWKVTAAIIVANTVVVAVAGQALAGTTGVGSMAYPAALLYLLLQVGSVLGEMANRREVETRKKLAKAHTELRATTALLSESTRSDERLRIAGELHDLLGHQLTVLSLELEVAKHHSQPPAREHVSRAAGIAHELLADVRATVGELRSRAPDLRETLERIVADLPEPVVHVRVADEAHADEAQTAALVRCVQEVVTNAIRHAEANELWIEIGAAPGGGVTFTAHDDGRGAERIVLGNGLRGITERVEELGGSATFSSRRGFRVVAELPAR</sequence>
<evidence type="ECO:0000259" key="6">
    <source>
        <dbReference type="Pfam" id="PF07730"/>
    </source>
</evidence>
<dbReference type="PROSITE" id="PS51257">
    <property type="entry name" value="PROKAR_LIPOPROTEIN"/>
    <property type="match status" value="1"/>
</dbReference>
<dbReference type="InterPro" id="IPR036890">
    <property type="entry name" value="HATPase_C_sf"/>
</dbReference>
<feature type="domain" description="Signal transduction histidine kinase subgroup 3 dimerisation and phosphoacceptor" evidence="6">
    <location>
        <begin position="193"/>
        <end position="255"/>
    </location>
</feature>
<dbReference type="EMBL" id="JBHRZH010000008">
    <property type="protein sequence ID" value="MFC3761410.1"/>
    <property type="molecule type" value="Genomic_DNA"/>
</dbReference>
<evidence type="ECO:0000256" key="3">
    <source>
        <dbReference type="ARBA" id="ARBA00023012"/>
    </source>
</evidence>
<feature type="transmembrane region" description="Helical" evidence="4">
    <location>
        <begin position="7"/>
        <end position="28"/>
    </location>
</feature>
<keyword evidence="4" id="KW-0472">Membrane</keyword>
<gene>
    <name evidence="7" type="ORF">ACFOUW_11215</name>
</gene>
<dbReference type="Gene3D" id="3.30.565.10">
    <property type="entry name" value="Histidine kinase-like ATPase, C-terminal domain"/>
    <property type="match status" value="1"/>
</dbReference>
<feature type="transmembrane region" description="Helical" evidence="4">
    <location>
        <begin position="40"/>
        <end position="60"/>
    </location>
</feature>
<evidence type="ECO:0000259" key="5">
    <source>
        <dbReference type="Pfam" id="PF02518"/>
    </source>
</evidence>
<dbReference type="RefSeq" id="WP_205118474.1">
    <property type="nucleotide sequence ID" value="NZ_JAFBCM010000001.1"/>
</dbReference>
<evidence type="ECO:0000256" key="2">
    <source>
        <dbReference type="ARBA" id="ARBA00022777"/>
    </source>
</evidence>
<keyword evidence="1" id="KW-0808">Transferase</keyword>
<dbReference type="SUPFAM" id="SSF55874">
    <property type="entry name" value="ATPase domain of HSP90 chaperone/DNA topoisomerase II/histidine kinase"/>
    <property type="match status" value="1"/>
</dbReference>
<dbReference type="PANTHER" id="PTHR24421:SF59">
    <property type="entry name" value="OXYGEN SENSOR HISTIDINE KINASE NREB"/>
    <property type="match status" value="1"/>
</dbReference>
<keyword evidence="4" id="KW-0812">Transmembrane</keyword>
<feature type="domain" description="Histidine kinase/HSP90-like ATPase" evidence="5">
    <location>
        <begin position="291"/>
        <end position="375"/>
    </location>
</feature>
<dbReference type="CDD" id="cd16917">
    <property type="entry name" value="HATPase_UhpB-NarQ-NarX-like"/>
    <property type="match status" value="1"/>
</dbReference>
<feature type="transmembrane region" description="Helical" evidence="4">
    <location>
        <begin position="114"/>
        <end position="133"/>
    </location>
</feature>
<dbReference type="GO" id="GO:0016301">
    <property type="term" value="F:kinase activity"/>
    <property type="evidence" value="ECO:0007669"/>
    <property type="project" value="UniProtKB-KW"/>
</dbReference>
<evidence type="ECO:0000256" key="1">
    <source>
        <dbReference type="ARBA" id="ARBA00022679"/>
    </source>
</evidence>
<feature type="transmembrane region" description="Helical" evidence="4">
    <location>
        <begin position="67"/>
        <end position="85"/>
    </location>
</feature>
<dbReference type="Pfam" id="PF02518">
    <property type="entry name" value="HATPase_c"/>
    <property type="match status" value="1"/>
</dbReference>